<dbReference type="SMART" id="SM00225">
    <property type="entry name" value="BTB"/>
    <property type="match status" value="1"/>
</dbReference>
<dbReference type="EMBL" id="AAAB01008986">
    <property type="protein sequence ID" value="EAA00186.4"/>
    <property type="molecule type" value="Genomic_DNA"/>
</dbReference>
<organism evidence="8">
    <name type="scientific">Anopheles gambiae</name>
    <name type="common">African malaria mosquito</name>
    <dbReference type="NCBI Taxonomy" id="7165"/>
    <lineage>
        <taxon>Eukaryota</taxon>
        <taxon>Metazoa</taxon>
        <taxon>Ecdysozoa</taxon>
        <taxon>Arthropoda</taxon>
        <taxon>Hexapoda</taxon>
        <taxon>Insecta</taxon>
        <taxon>Pterygota</taxon>
        <taxon>Neoptera</taxon>
        <taxon>Endopterygota</taxon>
        <taxon>Diptera</taxon>
        <taxon>Nematocera</taxon>
        <taxon>Culicoidea</taxon>
        <taxon>Culicidae</taxon>
        <taxon>Anophelinae</taxon>
        <taxon>Anopheles</taxon>
    </lineage>
</organism>
<dbReference type="FunFam" id="1.10.10.60:FF:000019">
    <property type="entry name" value="Ligand-dependent corepressor isoform 1"/>
    <property type="match status" value="1"/>
</dbReference>
<protein>
    <submittedName>
        <fullName evidence="8">AGAP011902-PA</fullName>
    </submittedName>
</protein>
<dbReference type="InterPro" id="IPR000210">
    <property type="entry name" value="BTB/POZ_dom"/>
</dbReference>
<dbReference type="VEuPathDB" id="VectorBase:AGAP011902"/>
<feature type="domain" description="BTB" evidence="6">
    <location>
        <begin position="40"/>
        <end position="106"/>
    </location>
</feature>
<feature type="compositionally biased region" description="Low complexity" evidence="5">
    <location>
        <begin position="662"/>
        <end position="678"/>
    </location>
</feature>
<evidence type="ECO:0000256" key="3">
    <source>
        <dbReference type="ARBA" id="ARBA00023242"/>
    </source>
</evidence>
<dbReference type="InterPro" id="IPR051095">
    <property type="entry name" value="Dros_DevTransReg"/>
</dbReference>
<feature type="compositionally biased region" description="Polar residues" evidence="5">
    <location>
        <begin position="346"/>
        <end position="357"/>
    </location>
</feature>
<dbReference type="PANTHER" id="PTHR23110:SF105">
    <property type="entry name" value="RIBBON, ISOFORM C"/>
    <property type="match status" value="1"/>
</dbReference>
<dbReference type="GO" id="GO:0003677">
    <property type="term" value="F:DNA binding"/>
    <property type="evidence" value="ECO:0007669"/>
    <property type="project" value="UniProtKB-UniRule"/>
</dbReference>
<dbReference type="Gene3D" id="1.10.10.60">
    <property type="entry name" value="Homeodomain-like"/>
    <property type="match status" value="1"/>
</dbReference>
<evidence type="ECO:0000259" key="7">
    <source>
        <dbReference type="PROSITE" id="PS50960"/>
    </source>
</evidence>
<evidence type="ECO:0000259" key="6">
    <source>
        <dbReference type="PROSITE" id="PS50097"/>
    </source>
</evidence>
<feature type="compositionally biased region" description="Gly residues" evidence="5">
    <location>
        <begin position="486"/>
        <end position="500"/>
    </location>
</feature>
<reference evidence="8" key="4">
    <citation type="journal article" date="2007" name="Genome Biol.">
        <title>Update of the Anopheles gambiae PEST genome assembly.</title>
        <authorList>
            <person name="Sharakhova M.V."/>
            <person name="Hammond M.P."/>
            <person name="Lobo N.F."/>
            <person name="Krzywinski J."/>
            <person name="Unger M.F."/>
            <person name="Hillenmeyer M.E."/>
            <person name="Bruggner R.V."/>
            <person name="Birney E."/>
            <person name="Collins F.H."/>
        </authorList>
    </citation>
    <scope>NUCLEOTIDE SEQUENCE</scope>
    <source>
        <strain evidence="8">PEST</strain>
    </source>
</reference>
<dbReference type="SUPFAM" id="SSF46689">
    <property type="entry name" value="Homeodomain-like"/>
    <property type="match status" value="1"/>
</dbReference>
<reference evidence="8" key="5">
    <citation type="submission" date="2011-05" db="EMBL/GenBank/DDBJ databases">
        <authorList>
            <consortium name="VectorBase"/>
        </authorList>
    </citation>
    <scope>NUCLEOTIDE SEQUENCE</scope>
    <source>
        <strain evidence="8">PEST</strain>
    </source>
</reference>
<dbReference type="PhylomeDB" id="Q7PZG9"/>
<dbReference type="PANTHER" id="PTHR23110">
    <property type="entry name" value="BTB DOMAIN TRANSCRIPTION FACTOR"/>
    <property type="match status" value="1"/>
</dbReference>
<dbReference type="InterPro" id="IPR011333">
    <property type="entry name" value="SKP1/BTB/POZ_sf"/>
</dbReference>
<evidence type="ECO:0000256" key="4">
    <source>
        <dbReference type="PROSITE-ProRule" id="PRU00320"/>
    </source>
</evidence>
<feature type="region of interest" description="Disordered" evidence="5">
    <location>
        <begin position="454"/>
        <end position="522"/>
    </location>
</feature>
<evidence type="ECO:0000313" key="8">
    <source>
        <dbReference type="EMBL" id="EAA00186.4"/>
    </source>
</evidence>
<dbReference type="Pfam" id="PF00651">
    <property type="entry name" value="BTB"/>
    <property type="match status" value="1"/>
</dbReference>
<dbReference type="AlphaFoldDB" id="Q7PZG9"/>
<dbReference type="InterPro" id="IPR009057">
    <property type="entry name" value="Homeodomain-like_sf"/>
</dbReference>
<evidence type="ECO:0000256" key="5">
    <source>
        <dbReference type="SAM" id="MobiDB-lite"/>
    </source>
</evidence>
<evidence type="ECO:0000256" key="2">
    <source>
        <dbReference type="ARBA" id="ARBA00023125"/>
    </source>
</evidence>
<feature type="non-terminal residue" evidence="8">
    <location>
        <position position="678"/>
    </location>
</feature>
<feature type="compositionally biased region" description="Polar residues" evidence="5">
    <location>
        <begin position="565"/>
        <end position="580"/>
    </location>
</feature>
<feature type="domain" description="HTH psq-type" evidence="7">
    <location>
        <begin position="401"/>
        <end position="452"/>
    </location>
</feature>
<feature type="compositionally biased region" description="Pro residues" evidence="5">
    <location>
        <begin position="200"/>
        <end position="212"/>
    </location>
</feature>
<feature type="DNA-binding region" description="H-T-H motif" evidence="4">
    <location>
        <begin position="428"/>
        <end position="448"/>
    </location>
</feature>
<dbReference type="PROSITE" id="PS50097">
    <property type="entry name" value="BTB"/>
    <property type="match status" value="1"/>
</dbReference>
<feature type="compositionally biased region" description="Low complexity" evidence="5">
    <location>
        <begin position="464"/>
        <end position="477"/>
    </location>
</feature>
<feature type="region of interest" description="Disordered" evidence="5">
    <location>
        <begin position="337"/>
        <end position="382"/>
    </location>
</feature>
<dbReference type="Gene3D" id="3.30.710.10">
    <property type="entry name" value="Potassium Channel Kv1.1, Chain A"/>
    <property type="match status" value="1"/>
</dbReference>
<sequence>RLDSITMGSSEGQTYCLRWNNHKSNLVEILDALIKMECYVDCTIYVDDQVQFKAHRVVLAANSPYFQSILQDVPMDHCSILFPGVQEFEMRALLEYMYTGEVNVTQAQIPRIMKIAEQLEVKGLYDMADLKGRFSKMVDVDQLMRDPAPRHRTRTSRPTLACTPAAPARWSVIASGKSVAATVPHPSRTRQPRPHRRPIAPSPRPPARPPPPYRHRSHCSRRPPAATTSRPRHPTSPAVPPPQPPRSTVAAAAALAAGWPSLGQTQLHSMLSSAYDSSTDMNPLKRKKLQSMSSMLRDTPILRNVLAQANPADSSQAGGVPGAGTAQATVATIQSQYQGGMKSDPDQPSSHHSNGSGYKSIKDQPHSPYADKSFDDDLLDSPHNFGGDARLASYVPHQQQKPEWKRYKQYTRTDILNAIECVRKGMSALQASRKFGVPSRTLYDKVKKLGITTGRPINRALKRSPSSGGSPASFPYGLSGASHMFGGPGSGAPGGPGGHPGGDHHQQLPSHHHGLPPTIPHPAAALLDPSFLQQALEARGGDIAGREALHAMAFAAAAHAAVNGMSTSPGTHGTARSPSPSREARDLAERERREHHNGSEPAYARREHHPMEQDDEPGSDCGERPSSGGLAEGQDDHVEDLSMGPKRDSEERGPSVSPPPAAAVSVVRSAVARSRSPS</sequence>
<comment type="subcellular location">
    <subcellularLocation>
        <location evidence="1 4">Nucleus</location>
    </subcellularLocation>
</comment>
<accession>Q7PZG9</accession>
<feature type="compositionally biased region" description="Basic residues" evidence="5">
    <location>
        <begin position="187"/>
        <end position="198"/>
    </location>
</feature>
<evidence type="ECO:0000256" key="1">
    <source>
        <dbReference type="ARBA" id="ARBA00004123"/>
    </source>
</evidence>
<proteinExistence type="predicted"/>
<dbReference type="STRING" id="7165.Q7PZG9"/>
<reference evidence="8" key="3">
    <citation type="journal article" date="2004" name="Trends Parasitol.">
        <title>The Anopheles gambiae genome: an update.</title>
        <authorList>
            <person name="Mongin E."/>
            <person name="Louis C."/>
            <person name="Holt R.A."/>
            <person name="Birney E."/>
            <person name="Collins F.H."/>
        </authorList>
    </citation>
    <scope>NUCLEOTIDE SEQUENCE</scope>
    <source>
        <strain evidence="8">PEST</strain>
    </source>
</reference>
<feature type="non-terminal residue" evidence="8">
    <location>
        <position position="1"/>
    </location>
</feature>
<dbReference type="CDD" id="cd18315">
    <property type="entry name" value="BTB_POZ_BAB-like"/>
    <property type="match status" value="1"/>
</dbReference>
<reference evidence="8" key="1">
    <citation type="journal article" date="2002" name="Science">
        <title>The genome sequence of the malaria mosquito Anopheles gambiae.</title>
        <authorList>
            <person name="Holt R.A."/>
            <person name="Subramanian G.M."/>
            <person name="Halpern A."/>
            <person name="Sutton G.G."/>
            <person name="Charlab R."/>
            <person name="Nusskern D.R."/>
            <person name="Wincker P."/>
            <person name="Clark A.G."/>
            <person name="Ribeiro J.M."/>
            <person name="Wides R."/>
            <person name="Salzberg S.L."/>
            <person name="Loftus B."/>
            <person name="Yandell M."/>
            <person name="Majoros W.H."/>
            <person name="Rusch D.B."/>
            <person name="Lai Z."/>
            <person name="Kraft C.L."/>
            <person name="Abril J.F."/>
            <person name="Anthouard V."/>
            <person name="Arensburger P."/>
            <person name="Atkinson P.W."/>
            <person name="Baden H."/>
            <person name="de Berardinis V."/>
            <person name="Baldwin D."/>
            <person name="Benes V."/>
            <person name="Biedler J."/>
            <person name="Blass C."/>
            <person name="Bolanos R."/>
            <person name="Boscus D."/>
            <person name="Barnstead M."/>
            <person name="Cai S."/>
            <person name="Center A."/>
            <person name="Chaturverdi K."/>
            <person name="Christophides G.K."/>
            <person name="Chrystal M.A."/>
            <person name="Clamp M."/>
            <person name="Cravchik A."/>
            <person name="Curwen V."/>
            <person name="Dana A."/>
            <person name="Delcher A."/>
            <person name="Dew I."/>
            <person name="Evans C.A."/>
            <person name="Flanigan M."/>
            <person name="Grundschober-Freimoser A."/>
            <person name="Friedli L."/>
            <person name="Gu Z."/>
            <person name="Guan P."/>
            <person name="Guigo R."/>
            <person name="Hillenmeyer M.E."/>
            <person name="Hladun S.L."/>
            <person name="Hogan J.R."/>
            <person name="Hong Y.S."/>
            <person name="Hoover J."/>
            <person name="Jaillon O."/>
            <person name="Ke Z."/>
            <person name="Kodira C."/>
            <person name="Kokoza E."/>
            <person name="Koutsos A."/>
            <person name="Letunic I."/>
            <person name="Levitsky A."/>
            <person name="Liang Y."/>
            <person name="Lin J.J."/>
            <person name="Lobo N.F."/>
            <person name="Lopez J.R."/>
            <person name="Malek J.A."/>
            <person name="McIntosh T.C."/>
            <person name="Meister S."/>
            <person name="Miller J."/>
            <person name="Mobarry C."/>
            <person name="Mongin E."/>
            <person name="Murphy S.D."/>
            <person name="O'Brochta D.A."/>
            <person name="Pfannkoch C."/>
            <person name="Qi R."/>
            <person name="Regier M.A."/>
            <person name="Remington K."/>
            <person name="Shao H."/>
            <person name="Sharakhova M.V."/>
            <person name="Sitter C.D."/>
            <person name="Shetty J."/>
            <person name="Smith T.J."/>
            <person name="Strong R."/>
            <person name="Sun J."/>
            <person name="Thomasova D."/>
            <person name="Ton L.Q."/>
            <person name="Topalis P."/>
            <person name="Tu Z."/>
            <person name="Unger M.F."/>
            <person name="Walenz B."/>
            <person name="Wang A."/>
            <person name="Wang J."/>
            <person name="Wang M."/>
            <person name="Wang X."/>
            <person name="Woodford K.J."/>
            <person name="Wortman J.R."/>
            <person name="Wu M."/>
            <person name="Yao A."/>
            <person name="Zdobnov E.M."/>
            <person name="Zhang H."/>
            <person name="Zhao Q."/>
            <person name="Zhao S."/>
            <person name="Zhu S.C."/>
            <person name="Zhimulev I."/>
            <person name="Coluzzi M."/>
            <person name="della Torre A."/>
            <person name="Roth C.W."/>
            <person name="Louis C."/>
            <person name="Kalush F."/>
            <person name="Mural R.J."/>
            <person name="Myers E.W."/>
            <person name="Adams M.D."/>
            <person name="Smith H.O."/>
            <person name="Broder S."/>
            <person name="Gardner M.J."/>
            <person name="Fraser C.M."/>
            <person name="Birney E."/>
            <person name="Bork P."/>
            <person name="Brey P.T."/>
            <person name="Venter J.C."/>
            <person name="Weissenbach J."/>
            <person name="Kafatos F.C."/>
            <person name="Collins F.H."/>
            <person name="Hoffman S.L."/>
        </authorList>
    </citation>
    <scope>NUCLEOTIDE SEQUENCE [LARGE SCALE GENOMIC DNA]</scope>
    <source>
        <strain evidence="8">PEST</strain>
    </source>
</reference>
<dbReference type="Pfam" id="PF05225">
    <property type="entry name" value="HTH_psq"/>
    <property type="match status" value="1"/>
</dbReference>
<feature type="compositionally biased region" description="Basic and acidic residues" evidence="5">
    <location>
        <begin position="634"/>
        <end position="653"/>
    </location>
</feature>
<feature type="region of interest" description="Disordered" evidence="5">
    <location>
        <begin position="565"/>
        <end position="678"/>
    </location>
</feature>
<comment type="caution">
    <text evidence="8">The sequence shown here is derived from an EMBL/GenBank/DDBJ whole genome shotgun (WGS) entry which is preliminary data.</text>
</comment>
<feature type="compositionally biased region" description="Basic and acidic residues" evidence="5">
    <location>
        <begin position="582"/>
        <end position="612"/>
    </location>
</feature>
<feature type="region of interest" description="Disordered" evidence="5">
    <location>
        <begin position="176"/>
        <end position="247"/>
    </location>
</feature>
<dbReference type="PROSITE" id="PS50960">
    <property type="entry name" value="HTH_PSQ"/>
    <property type="match status" value="1"/>
</dbReference>
<dbReference type="InterPro" id="IPR007889">
    <property type="entry name" value="HTH_Psq"/>
</dbReference>
<gene>
    <name evidence="8" type="ORF">AgaP_AGAP011902</name>
</gene>
<dbReference type="FunFam" id="3.30.710.10:FF:000148">
    <property type="entry name" value="Ribbon"/>
    <property type="match status" value="1"/>
</dbReference>
<reference evidence="8" key="2">
    <citation type="submission" date="2002-03" db="EMBL/GenBank/DDBJ databases">
        <authorList>
            <consortium name="The Anopheles Genome Sequencing Consortium"/>
        </authorList>
    </citation>
    <scope>NUCLEOTIDE SEQUENCE</scope>
    <source>
        <strain evidence="8">PEST</strain>
    </source>
</reference>
<dbReference type="SUPFAM" id="SSF54695">
    <property type="entry name" value="POZ domain"/>
    <property type="match status" value="1"/>
</dbReference>
<keyword evidence="3 4" id="KW-0539">Nucleus</keyword>
<dbReference type="VEuPathDB" id="VectorBase:AGAMI1_010303"/>
<name>Q7PZG9_ANOGA</name>
<keyword evidence="2 4" id="KW-0238">DNA-binding</keyword>
<dbReference type="GO" id="GO:0005634">
    <property type="term" value="C:nucleus"/>
    <property type="evidence" value="ECO:0007669"/>
    <property type="project" value="UniProtKB-SubCell"/>
</dbReference>